<dbReference type="RefSeq" id="WP_041889939.1">
    <property type="nucleotide sequence ID" value="NZ_CP010817.1"/>
</dbReference>
<evidence type="ECO:0000313" key="2">
    <source>
        <dbReference type="EMBL" id="SER28355.1"/>
    </source>
</evidence>
<dbReference type="InterPro" id="IPR050276">
    <property type="entry name" value="MshD_Acetyltransferase"/>
</dbReference>
<proteinExistence type="predicted"/>
<dbReference type="KEGG" id="mpw:MPR_1067"/>
<dbReference type="CDD" id="cd04301">
    <property type="entry name" value="NAT_SF"/>
    <property type="match status" value="1"/>
</dbReference>
<reference evidence="2 3" key="1">
    <citation type="submission" date="2016-10" db="EMBL/GenBank/DDBJ databases">
        <authorList>
            <person name="Varghese N."/>
            <person name="Submissions S."/>
        </authorList>
    </citation>
    <scope>NUCLEOTIDE SEQUENCE [LARGE SCALE GENOMIC DNA]</scope>
    <source>
        <strain evidence="3">DSM 19823 / KCTC 23066 / CCTCC M 208030 / D25</strain>
    </source>
</reference>
<evidence type="ECO:0000259" key="1">
    <source>
        <dbReference type="PROSITE" id="PS51186"/>
    </source>
</evidence>
<dbReference type="GO" id="GO:0016747">
    <property type="term" value="F:acyltransferase activity, transferring groups other than amino-acyl groups"/>
    <property type="evidence" value="ECO:0007669"/>
    <property type="project" value="InterPro"/>
</dbReference>
<dbReference type="Proteomes" id="UP000183496">
    <property type="component" value="Unassembled WGS sequence"/>
</dbReference>
<organism evidence="2 3">
    <name type="scientific">Myroides profundi</name>
    <dbReference type="NCBI Taxonomy" id="480520"/>
    <lineage>
        <taxon>Bacteria</taxon>
        <taxon>Pseudomonadati</taxon>
        <taxon>Bacteroidota</taxon>
        <taxon>Flavobacteriia</taxon>
        <taxon>Flavobacteriales</taxon>
        <taxon>Flavobacteriaceae</taxon>
        <taxon>Myroides</taxon>
    </lineage>
</organism>
<dbReference type="Pfam" id="PF13527">
    <property type="entry name" value="Acetyltransf_9"/>
    <property type="match status" value="1"/>
</dbReference>
<gene>
    <name evidence="2" type="ORF">SAMN04488089_11248</name>
</gene>
<dbReference type="SUPFAM" id="SSF55729">
    <property type="entry name" value="Acyl-CoA N-acyltransferases (Nat)"/>
    <property type="match status" value="1"/>
</dbReference>
<name>A0AAJ4W5N7_MYRPR</name>
<dbReference type="PANTHER" id="PTHR43617">
    <property type="entry name" value="L-AMINO ACID N-ACETYLTRANSFERASE"/>
    <property type="match status" value="1"/>
</dbReference>
<dbReference type="PROSITE" id="PS51186">
    <property type="entry name" value="GNAT"/>
    <property type="match status" value="1"/>
</dbReference>
<dbReference type="Gene3D" id="3.40.630.30">
    <property type="match status" value="1"/>
</dbReference>
<dbReference type="InterPro" id="IPR016181">
    <property type="entry name" value="Acyl_CoA_acyltransferase"/>
</dbReference>
<dbReference type="AlphaFoldDB" id="A0AAJ4W5N7"/>
<evidence type="ECO:0000313" key="3">
    <source>
        <dbReference type="Proteomes" id="UP000183496"/>
    </source>
</evidence>
<accession>A0AAJ4W5N7</accession>
<protein>
    <submittedName>
        <fullName evidence="2">Predicted N-acetyltransferase YhbS</fullName>
    </submittedName>
</protein>
<feature type="domain" description="N-acetyltransferase" evidence="1">
    <location>
        <begin position="3"/>
        <end position="157"/>
    </location>
</feature>
<dbReference type="InterPro" id="IPR000182">
    <property type="entry name" value="GNAT_dom"/>
</dbReference>
<dbReference type="PANTHER" id="PTHR43617:SF2">
    <property type="entry name" value="UPF0039 PROTEIN SLL0451"/>
    <property type="match status" value="1"/>
</dbReference>
<keyword evidence="3" id="KW-1185">Reference proteome</keyword>
<dbReference type="EMBL" id="FOFY01000012">
    <property type="protein sequence ID" value="SER28355.1"/>
    <property type="molecule type" value="Genomic_DNA"/>
</dbReference>
<comment type="caution">
    <text evidence="2">The sequence shown here is derived from an EMBL/GenBank/DDBJ whole genome shotgun (WGS) entry which is preliminary data.</text>
</comment>
<sequence length="176" mass="19957">MNNKIRQEETKDYDIVFNLVEKAFETEELSDHREQFLVERLRQSDSFIPELSLVYEWDGKIVGYILFTTVDIIGSNTTYQALALAPVAVLPEFQGKGIGGALIEEGHRRARNLGYKSVVLLGHASYYPKFGYVPMKSYNIRLPFDVPDEYCMACELVPDGLKGVEGTVKYSSVFVE</sequence>